<dbReference type="SUPFAM" id="SSF54060">
    <property type="entry name" value="His-Me finger endonucleases"/>
    <property type="match status" value="1"/>
</dbReference>
<name>A0A9W6C0U8_9CHLO</name>
<dbReference type="Gene3D" id="3.90.75.10">
    <property type="entry name" value="Homing Intron 3 (I-ppo) Encoded Endonuclease, Chain A"/>
    <property type="match status" value="1"/>
</dbReference>
<dbReference type="AlphaFoldDB" id="A0A9W6C0U8"/>
<dbReference type="InterPro" id="IPR008704">
    <property type="entry name" value="Endonuclease_Zinc-binding_loop"/>
</dbReference>
<evidence type="ECO:0000313" key="3">
    <source>
        <dbReference type="EMBL" id="GLC61683.1"/>
    </source>
</evidence>
<feature type="region of interest" description="Disordered" evidence="1">
    <location>
        <begin position="445"/>
        <end position="469"/>
    </location>
</feature>
<feature type="region of interest" description="Disordered" evidence="1">
    <location>
        <begin position="263"/>
        <end position="359"/>
    </location>
</feature>
<evidence type="ECO:0000259" key="2">
    <source>
        <dbReference type="Pfam" id="PF05551"/>
    </source>
</evidence>
<protein>
    <recommendedName>
        <fullName evidence="2">Zinc-binding loop region of homing endonuclease domain-containing protein</fullName>
    </recommendedName>
</protein>
<feature type="compositionally biased region" description="Basic residues" evidence="1">
    <location>
        <begin position="290"/>
        <end position="302"/>
    </location>
</feature>
<dbReference type="InterPro" id="IPR044925">
    <property type="entry name" value="His-Me_finger_sf"/>
</dbReference>
<dbReference type="Pfam" id="PF05551">
    <property type="entry name" value="zf-His_Me_endon"/>
    <property type="match status" value="1"/>
</dbReference>
<gene>
    <name evidence="3" type="primary">PLESTMB000778</name>
    <name evidence="3" type="ORF">PLESTB_001790900</name>
</gene>
<feature type="compositionally biased region" description="Gly residues" evidence="1">
    <location>
        <begin position="306"/>
        <end position="317"/>
    </location>
</feature>
<comment type="caution">
    <text evidence="3">The sequence shown here is derived from an EMBL/GenBank/DDBJ whole genome shotgun (WGS) entry which is preliminary data.</text>
</comment>
<evidence type="ECO:0000256" key="1">
    <source>
        <dbReference type="SAM" id="MobiDB-lite"/>
    </source>
</evidence>
<sequence>MATRGRGRPPKEPPVLGGGGRPLPKGVHNYCLPTEEDPAAKPDQLPYYYSSCSSGSRSGNPNPQPRQQADSRQPKPAPAMPHILQHTSSRADDPGQLTRIGAKLPYILQAGDLRLLPRMQGMYGRGSKLWPLSIPIRSRVLLLLSHLHMACYGGGAPPPVAAQQYSYWAEHLTATRAILRQYGDEPAGQLGGGWEEKLSAGMAMLYPEHHPPAHGTAAAGSWAEYGSPCVEYKEDALRNGMYWAPDPQHLYLEMYLGERRREAAAVPREDEGSPGGEASTSTGIEAITRGLHHMGLRPRPGRRVVSGGGVGGGGGGIPLTHGSQPAPRTSSSSSSSTATAAAATTTTAATKVDKANSSSTSAKEYAHRVVLWAVAGPPGNAGEEVLHLCHNMRCLNPQHLVWGSHSENRAATAEAYNEAMAREGRELWACGLPLGGAAAMVVAGLPPSPGAKGAKGHTKKGRQAKAKAK</sequence>
<accession>A0A9W6C0U8</accession>
<dbReference type="GO" id="GO:0004519">
    <property type="term" value="F:endonuclease activity"/>
    <property type="evidence" value="ECO:0007669"/>
    <property type="project" value="InterPro"/>
</dbReference>
<feature type="domain" description="Zinc-binding loop region of homing endonuclease" evidence="2">
    <location>
        <begin position="355"/>
        <end position="411"/>
    </location>
</feature>
<proteinExistence type="predicted"/>
<evidence type="ECO:0000313" key="4">
    <source>
        <dbReference type="Proteomes" id="UP001165080"/>
    </source>
</evidence>
<dbReference type="EMBL" id="BRXU01000049">
    <property type="protein sequence ID" value="GLC61683.1"/>
    <property type="molecule type" value="Genomic_DNA"/>
</dbReference>
<organism evidence="3 4">
    <name type="scientific">Pleodorina starrii</name>
    <dbReference type="NCBI Taxonomy" id="330485"/>
    <lineage>
        <taxon>Eukaryota</taxon>
        <taxon>Viridiplantae</taxon>
        <taxon>Chlorophyta</taxon>
        <taxon>core chlorophytes</taxon>
        <taxon>Chlorophyceae</taxon>
        <taxon>CS clade</taxon>
        <taxon>Chlamydomonadales</taxon>
        <taxon>Volvocaceae</taxon>
        <taxon>Pleodorina</taxon>
    </lineage>
</organism>
<keyword evidence="4" id="KW-1185">Reference proteome</keyword>
<feature type="compositionally biased region" description="Basic residues" evidence="1">
    <location>
        <begin position="454"/>
        <end position="469"/>
    </location>
</feature>
<dbReference type="Proteomes" id="UP001165080">
    <property type="component" value="Unassembled WGS sequence"/>
</dbReference>
<feature type="compositionally biased region" description="Low complexity" evidence="1">
    <location>
        <begin position="329"/>
        <end position="350"/>
    </location>
</feature>
<reference evidence="3 4" key="1">
    <citation type="journal article" date="2023" name="Commun. Biol.">
        <title>Reorganization of the ancestral sex-determining regions during the evolution of trioecy in Pleodorina starrii.</title>
        <authorList>
            <person name="Takahashi K."/>
            <person name="Suzuki S."/>
            <person name="Kawai-Toyooka H."/>
            <person name="Yamamoto K."/>
            <person name="Hamaji T."/>
            <person name="Ootsuki R."/>
            <person name="Yamaguchi H."/>
            <person name="Kawachi M."/>
            <person name="Higashiyama T."/>
            <person name="Nozaki H."/>
        </authorList>
    </citation>
    <scope>NUCLEOTIDE SEQUENCE [LARGE SCALE GENOMIC DNA]</scope>
    <source>
        <strain evidence="3 4">NIES-4479</strain>
    </source>
</reference>
<feature type="region of interest" description="Disordered" evidence="1">
    <location>
        <begin position="1"/>
        <end position="81"/>
    </location>
</feature>
<dbReference type="InterPro" id="IPR044930">
    <property type="entry name" value="Homing_endonuclease_His-Me"/>
</dbReference>
<feature type="compositionally biased region" description="Low complexity" evidence="1">
    <location>
        <begin position="47"/>
        <end position="59"/>
    </location>
</feature>